<dbReference type="InterPro" id="IPR032852">
    <property type="entry name" value="ALKBH2"/>
</dbReference>
<dbReference type="InterPro" id="IPR005123">
    <property type="entry name" value="Oxoglu/Fe-dep_dioxygenase_dom"/>
</dbReference>
<feature type="compositionally biased region" description="Basic and acidic residues" evidence="2">
    <location>
        <begin position="163"/>
        <end position="175"/>
    </location>
</feature>
<dbReference type="GO" id="GO:0008198">
    <property type="term" value="F:ferrous iron binding"/>
    <property type="evidence" value="ECO:0007669"/>
    <property type="project" value="TreeGrafter"/>
</dbReference>
<sequence length="346" mass="38689">TPSSNPPPKRTKEIHTNSIDIPPDTHPTYPIPIAKLPIHLTKAMEENTPAREAKVMNSQPDLDCLYFQPFIPRSTANELFRFLRAELPFYRVVYFAKRGGVDVQINTPRFTTVFGVDEGCFFEDELFHSTASASVGEDGDGDGDVIRHDLETTYPVQLPTTKQDADTDAKTKQDTTEALTLHRKPNTPSMKHKYGHSPRPIPTCLQHLKTLVESATNTTYNFVLVNYYASGDDSIAFHSDDERFLGHHPAGYSGNDGIGSTIKLPLASGDMIVMKGSTQSNWLHSIPKRKGKASLGGRINITFRKAMIPAGTDNYYHYNVGTGPIWRWDDIAKEMKMNVEKTDYQA</sequence>
<evidence type="ECO:0000313" key="4">
    <source>
        <dbReference type="EMBL" id="KAJ5600882.1"/>
    </source>
</evidence>
<feature type="binding site" evidence="1">
    <location>
        <position position="241"/>
    </location>
    <ligand>
        <name>substrate</name>
    </ligand>
</feature>
<dbReference type="GO" id="GO:0051747">
    <property type="term" value="F:cytosine C-5 DNA demethylase activity"/>
    <property type="evidence" value="ECO:0007669"/>
    <property type="project" value="TreeGrafter"/>
</dbReference>
<dbReference type="Proteomes" id="UP001216150">
    <property type="component" value="Unassembled WGS sequence"/>
</dbReference>
<dbReference type="EMBL" id="JAQJAC010000001">
    <property type="protein sequence ID" value="KAJ5600882.1"/>
    <property type="molecule type" value="Genomic_DNA"/>
</dbReference>
<evidence type="ECO:0000313" key="5">
    <source>
        <dbReference type="Proteomes" id="UP001216150"/>
    </source>
</evidence>
<dbReference type="AlphaFoldDB" id="A0AAD6E587"/>
<feature type="binding site" evidence="1">
    <location>
        <position position="228"/>
    </location>
    <ligand>
        <name>2-oxoglutarate</name>
        <dbReference type="ChEBI" id="CHEBI:16810"/>
    </ligand>
</feature>
<dbReference type="Gene3D" id="2.60.120.590">
    <property type="entry name" value="Alpha-ketoglutarate-dependent dioxygenase AlkB-like"/>
    <property type="match status" value="2"/>
</dbReference>
<comment type="caution">
    <text evidence="4">The sequence shown here is derived from an EMBL/GenBank/DDBJ whole genome shotgun (WGS) entry which is preliminary data.</text>
</comment>
<feature type="region of interest" description="Disordered" evidence="2">
    <location>
        <begin position="161"/>
        <end position="198"/>
    </location>
</feature>
<feature type="binding site" evidence="1">
    <location>
        <position position="284"/>
    </location>
    <ligand>
        <name>2-oxoglutarate</name>
        <dbReference type="ChEBI" id="CHEBI:16810"/>
    </ligand>
</feature>
<feature type="binding site" evidence="1">
    <location>
        <position position="302"/>
    </location>
    <ligand>
        <name>2-oxoglutarate</name>
        <dbReference type="ChEBI" id="CHEBI:16810"/>
    </ligand>
</feature>
<feature type="domain" description="Fe2OG dioxygenase" evidence="3">
    <location>
        <begin position="219"/>
        <end position="307"/>
    </location>
</feature>
<proteinExistence type="predicted"/>
<dbReference type="GO" id="GO:0006307">
    <property type="term" value="P:DNA alkylation repair"/>
    <property type="evidence" value="ECO:0007669"/>
    <property type="project" value="TreeGrafter"/>
</dbReference>
<dbReference type="SUPFAM" id="SSF51197">
    <property type="entry name" value="Clavaminate synthase-like"/>
    <property type="match status" value="1"/>
</dbReference>
<feature type="region of interest" description="Disordered" evidence="2">
    <location>
        <begin position="1"/>
        <end position="22"/>
    </location>
</feature>
<dbReference type="InterPro" id="IPR027450">
    <property type="entry name" value="AlkB-like"/>
</dbReference>
<keyword evidence="5" id="KW-1185">Reference proteome</keyword>
<keyword evidence="4" id="KW-0223">Dioxygenase</keyword>
<evidence type="ECO:0000256" key="1">
    <source>
        <dbReference type="PIRSR" id="PIRSR632852-1"/>
    </source>
</evidence>
<feature type="binding site" evidence="1">
    <location>
        <position position="298"/>
    </location>
    <ligand>
        <name>2-oxoglutarate</name>
        <dbReference type="ChEBI" id="CHEBI:16810"/>
    </ligand>
</feature>
<dbReference type="PROSITE" id="PS51471">
    <property type="entry name" value="FE2OG_OXY"/>
    <property type="match status" value="1"/>
</dbReference>
<reference evidence="4 5" key="1">
    <citation type="journal article" date="2023" name="IMA Fungus">
        <title>Comparative genomic study of the Penicillium genus elucidates a diverse pangenome and 15 lateral gene transfer events.</title>
        <authorList>
            <person name="Petersen C."/>
            <person name="Sorensen T."/>
            <person name="Nielsen M.R."/>
            <person name="Sondergaard T.E."/>
            <person name="Sorensen J.L."/>
            <person name="Fitzpatrick D.A."/>
            <person name="Frisvad J.C."/>
            <person name="Nielsen K.L."/>
        </authorList>
    </citation>
    <scope>NUCLEOTIDE SEQUENCE [LARGE SCALE GENOMIC DNA]</scope>
    <source>
        <strain evidence="4 5">IBT 29057</strain>
    </source>
</reference>
<evidence type="ECO:0000259" key="3">
    <source>
        <dbReference type="PROSITE" id="PS51471"/>
    </source>
</evidence>
<dbReference type="GO" id="GO:0035516">
    <property type="term" value="F:broad specificity oxidative DNA demethylase activity"/>
    <property type="evidence" value="ECO:0007669"/>
    <property type="project" value="TreeGrafter"/>
</dbReference>
<feature type="binding site" evidence="1">
    <location>
        <position position="226"/>
    </location>
    <ligand>
        <name>2-oxoglutarate</name>
        <dbReference type="ChEBI" id="CHEBI:16810"/>
    </ligand>
</feature>
<dbReference type="InterPro" id="IPR037151">
    <property type="entry name" value="AlkB-like_sf"/>
</dbReference>
<keyword evidence="4" id="KW-0560">Oxidoreductase</keyword>
<feature type="binding site" evidence="1">
    <location>
        <position position="304"/>
    </location>
    <ligand>
        <name>2-oxoglutarate</name>
        <dbReference type="ChEBI" id="CHEBI:16810"/>
    </ligand>
</feature>
<accession>A0AAD6E587</accession>
<organism evidence="4 5">
    <name type="scientific">Penicillium hetheringtonii</name>
    <dbReference type="NCBI Taxonomy" id="911720"/>
    <lineage>
        <taxon>Eukaryota</taxon>
        <taxon>Fungi</taxon>
        <taxon>Dikarya</taxon>
        <taxon>Ascomycota</taxon>
        <taxon>Pezizomycotina</taxon>
        <taxon>Eurotiomycetes</taxon>
        <taxon>Eurotiomycetidae</taxon>
        <taxon>Eurotiales</taxon>
        <taxon>Aspergillaceae</taxon>
        <taxon>Penicillium</taxon>
    </lineage>
</organism>
<name>A0AAD6E587_9EURO</name>
<protein>
    <submittedName>
        <fullName evidence="4">Oxoglutarate/iron-dependent dioxygenase</fullName>
    </submittedName>
</protein>
<dbReference type="Pfam" id="PF13532">
    <property type="entry name" value="2OG-FeII_Oxy_2"/>
    <property type="match status" value="1"/>
</dbReference>
<feature type="non-terminal residue" evidence="4">
    <location>
        <position position="1"/>
    </location>
</feature>
<feature type="compositionally biased region" description="Basic residues" evidence="2">
    <location>
        <begin position="181"/>
        <end position="196"/>
    </location>
</feature>
<dbReference type="PANTHER" id="PTHR31573">
    <property type="entry name" value="ALPHA-KETOGLUTARATE-DEPENDENT DIOXYGENASE ALKB HOMOLOG 2"/>
    <property type="match status" value="1"/>
</dbReference>
<feature type="binding site" evidence="1">
    <location>
        <position position="238"/>
    </location>
    <ligand>
        <name>2-oxoglutarate</name>
        <dbReference type="ChEBI" id="CHEBI:16810"/>
    </ligand>
</feature>
<gene>
    <name evidence="4" type="ORF">N7450_001949</name>
</gene>
<dbReference type="PANTHER" id="PTHR31573:SF1">
    <property type="entry name" value="DNA OXIDATIVE DEMETHYLASE ALKBH2"/>
    <property type="match status" value="1"/>
</dbReference>
<evidence type="ECO:0000256" key="2">
    <source>
        <dbReference type="SAM" id="MobiDB-lite"/>
    </source>
</evidence>